<feature type="non-terminal residue" evidence="1">
    <location>
        <position position="1"/>
    </location>
</feature>
<comment type="caution">
    <text evidence="1">The sequence shown here is derived from an EMBL/GenBank/DDBJ whole genome shotgun (WGS) entry which is preliminary data.</text>
</comment>
<evidence type="ECO:0000313" key="1">
    <source>
        <dbReference type="EMBL" id="GAG01497.1"/>
    </source>
</evidence>
<sequence length="59" mass="6955">KYITEYPKNKLRKLKAWLLLEVRPFLLGAMARKQLNEVDGAFTKSPIRKDLRLRKRAGD</sequence>
<gene>
    <name evidence="1" type="ORF">S01H1_39858</name>
</gene>
<protein>
    <submittedName>
        <fullName evidence="1">Uncharacterized protein</fullName>
    </submittedName>
</protein>
<reference evidence="1" key="1">
    <citation type="journal article" date="2014" name="Front. Microbiol.">
        <title>High frequency of phylogenetically diverse reductive dehalogenase-homologous genes in deep subseafloor sedimentary metagenomes.</title>
        <authorList>
            <person name="Kawai M."/>
            <person name="Futagami T."/>
            <person name="Toyoda A."/>
            <person name="Takaki Y."/>
            <person name="Nishi S."/>
            <person name="Hori S."/>
            <person name="Arai W."/>
            <person name="Tsubouchi T."/>
            <person name="Morono Y."/>
            <person name="Uchiyama I."/>
            <person name="Ito T."/>
            <person name="Fujiyama A."/>
            <person name="Inagaki F."/>
            <person name="Takami H."/>
        </authorList>
    </citation>
    <scope>NUCLEOTIDE SEQUENCE</scope>
    <source>
        <strain evidence="1">Expedition CK06-06</strain>
    </source>
</reference>
<accession>X0UQI6</accession>
<dbReference type="EMBL" id="BARS01025197">
    <property type="protein sequence ID" value="GAG01497.1"/>
    <property type="molecule type" value="Genomic_DNA"/>
</dbReference>
<name>X0UQI6_9ZZZZ</name>
<proteinExistence type="predicted"/>
<organism evidence="1">
    <name type="scientific">marine sediment metagenome</name>
    <dbReference type="NCBI Taxonomy" id="412755"/>
    <lineage>
        <taxon>unclassified sequences</taxon>
        <taxon>metagenomes</taxon>
        <taxon>ecological metagenomes</taxon>
    </lineage>
</organism>
<dbReference type="AlphaFoldDB" id="X0UQI6"/>